<evidence type="ECO:0000313" key="9">
    <source>
        <dbReference type="Proteomes" id="UP000600247"/>
    </source>
</evidence>
<keyword evidence="2" id="KW-1003">Cell membrane</keyword>
<comment type="subcellular location">
    <subcellularLocation>
        <location evidence="1">Cell membrane</location>
        <topology evidence="1">Multi-pass membrane protein</topology>
    </subcellularLocation>
</comment>
<dbReference type="PANTHER" id="PTHR30294:SF29">
    <property type="entry name" value="MULTIDRUG ABC TRANSPORTER PERMEASE YBHS-RELATED"/>
    <property type="match status" value="1"/>
</dbReference>
<keyword evidence="3 6" id="KW-0812">Transmembrane</keyword>
<gene>
    <name evidence="8" type="primary">yhaP</name>
    <name evidence="8" type="ORF">GCM10010918_15240</name>
</gene>
<keyword evidence="4 6" id="KW-1133">Transmembrane helix</keyword>
<feature type="transmembrane region" description="Helical" evidence="6">
    <location>
        <begin position="301"/>
        <end position="323"/>
    </location>
</feature>
<dbReference type="InterPro" id="IPR051449">
    <property type="entry name" value="ABC-2_transporter_component"/>
</dbReference>
<protein>
    <recommendedName>
        <fullName evidence="7">ABC-2 type transporter transmembrane domain-containing protein</fullName>
    </recommendedName>
</protein>
<name>A0A917GZ93_9BACL</name>
<dbReference type="InterPro" id="IPR013525">
    <property type="entry name" value="ABC2_TM"/>
</dbReference>
<dbReference type="AlphaFoldDB" id="A0A917GZ93"/>
<feature type="transmembrane region" description="Helical" evidence="6">
    <location>
        <begin position="362"/>
        <end position="383"/>
    </location>
</feature>
<reference evidence="8 9" key="1">
    <citation type="journal article" date="2014" name="Int. J. Syst. Evol. Microbiol.">
        <title>Complete genome sequence of Corynebacterium casei LMG S-19264T (=DSM 44701T), isolated from a smear-ripened cheese.</title>
        <authorList>
            <consortium name="US DOE Joint Genome Institute (JGI-PGF)"/>
            <person name="Walter F."/>
            <person name="Albersmeier A."/>
            <person name="Kalinowski J."/>
            <person name="Ruckert C."/>
        </authorList>
    </citation>
    <scope>NUCLEOTIDE SEQUENCE [LARGE SCALE GENOMIC DNA]</scope>
    <source>
        <strain evidence="8 9">CGMCC 1.15286</strain>
    </source>
</reference>
<feature type="transmembrane region" description="Helical" evidence="6">
    <location>
        <begin position="204"/>
        <end position="227"/>
    </location>
</feature>
<keyword evidence="9" id="KW-1185">Reference proteome</keyword>
<comment type="caution">
    <text evidence="8">The sequence shown here is derived from an EMBL/GenBank/DDBJ whole genome shotgun (WGS) entry which is preliminary data.</text>
</comment>
<evidence type="ECO:0000256" key="6">
    <source>
        <dbReference type="SAM" id="Phobius"/>
    </source>
</evidence>
<dbReference type="Pfam" id="PF12698">
    <property type="entry name" value="ABC2_membrane_3"/>
    <property type="match status" value="1"/>
</dbReference>
<evidence type="ECO:0000313" key="8">
    <source>
        <dbReference type="EMBL" id="GGG62461.1"/>
    </source>
</evidence>
<evidence type="ECO:0000256" key="4">
    <source>
        <dbReference type="ARBA" id="ARBA00022989"/>
    </source>
</evidence>
<organism evidence="8 9">
    <name type="scientific">Paenibacillus radicis</name>
    <name type="common">ex Gao et al. 2016</name>
    <dbReference type="NCBI Taxonomy" id="1737354"/>
    <lineage>
        <taxon>Bacteria</taxon>
        <taxon>Bacillati</taxon>
        <taxon>Bacillota</taxon>
        <taxon>Bacilli</taxon>
        <taxon>Bacillales</taxon>
        <taxon>Paenibacillaceae</taxon>
        <taxon>Paenibacillus</taxon>
    </lineage>
</organism>
<evidence type="ECO:0000256" key="5">
    <source>
        <dbReference type="ARBA" id="ARBA00023136"/>
    </source>
</evidence>
<feature type="transmembrane region" description="Helical" evidence="6">
    <location>
        <begin position="389"/>
        <end position="410"/>
    </location>
</feature>
<feature type="transmembrane region" description="Helical" evidence="6">
    <location>
        <begin position="335"/>
        <end position="355"/>
    </location>
</feature>
<evidence type="ECO:0000259" key="7">
    <source>
        <dbReference type="Pfam" id="PF12698"/>
    </source>
</evidence>
<feature type="domain" description="ABC-2 type transporter transmembrane" evidence="7">
    <location>
        <begin position="19"/>
        <end position="410"/>
    </location>
</feature>
<sequence>MNKFWTVVGFTVRNKLRAKSFLITTLIMAIIMSIGVNLPAIISLFDKGDSGKTIQIGYVVQADDSAGTKLSEQLKSYFASQEKPGVEFIEIAKAANAQEAEKALKAAIADKKIKGYLSFGEVTPSGLPSVTYKSEKMLEGSTTLKLESALRNVRTENILKDAGVSEEQKAQLFAPVAIESVQIAATDGAGSTAGGKDASEQGMAIALVTIIILILFFAIMVTGQMIASEITSEKSSRVMEVLITSVAPLTQMFGKIFGVFIVGLSQIIVYVLVIVANASMPHNSDAFKQYNIDLSTIDPMLLVYALIYYLAGYFLYSTLYAAVGSIVSRTEDLGQAVMPITLLSMAGFYIATFSLSNPDSMLVTVGSYVPFFSPFVMMLRIGLSNPPVWQVLTSLGILFVSIYLAGWLSAKIYRTGVLMYGKRPSWKELRKAMKAYKI</sequence>
<dbReference type="EMBL" id="BMHY01000002">
    <property type="protein sequence ID" value="GGG62461.1"/>
    <property type="molecule type" value="Genomic_DNA"/>
</dbReference>
<accession>A0A917GZ93</accession>
<proteinExistence type="predicted"/>
<dbReference type="Proteomes" id="UP000600247">
    <property type="component" value="Unassembled WGS sequence"/>
</dbReference>
<dbReference type="GO" id="GO:0005886">
    <property type="term" value="C:plasma membrane"/>
    <property type="evidence" value="ECO:0007669"/>
    <property type="project" value="UniProtKB-SubCell"/>
</dbReference>
<evidence type="ECO:0000256" key="1">
    <source>
        <dbReference type="ARBA" id="ARBA00004651"/>
    </source>
</evidence>
<evidence type="ECO:0000256" key="2">
    <source>
        <dbReference type="ARBA" id="ARBA00022475"/>
    </source>
</evidence>
<dbReference type="GO" id="GO:0140359">
    <property type="term" value="F:ABC-type transporter activity"/>
    <property type="evidence" value="ECO:0007669"/>
    <property type="project" value="InterPro"/>
</dbReference>
<dbReference type="RefSeq" id="WP_188888314.1">
    <property type="nucleotide sequence ID" value="NZ_BMHY01000002.1"/>
</dbReference>
<keyword evidence="5 6" id="KW-0472">Membrane</keyword>
<feature type="transmembrane region" description="Helical" evidence="6">
    <location>
        <begin position="20"/>
        <end position="45"/>
    </location>
</feature>
<evidence type="ECO:0000256" key="3">
    <source>
        <dbReference type="ARBA" id="ARBA00022692"/>
    </source>
</evidence>
<feature type="transmembrane region" description="Helical" evidence="6">
    <location>
        <begin position="256"/>
        <end position="280"/>
    </location>
</feature>
<dbReference type="PANTHER" id="PTHR30294">
    <property type="entry name" value="MEMBRANE COMPONENT OF ABC TRANSPORTER YHHJ-RELATED"/>
    <property type="match status" value="1"/>
</dbReference>